<dbReference type="PROSITE" id="PS00092">
    <property type="entry name" value="N6_MTASE"/>
    <property type="match status" value="1"/>
</dbReference>
<dbReference type="InterPro" id="IPR002052">
    <property type="entry name" value="DNA_methylase_N6_adenine_CS"/>
</dbReference>
<dbReference type="Pfam" id="PF05175">
    <property type="entry name" value="MTS"/>
    <property type="match status" value="1"/>
</dbReference>
<dbReference type="GO" id="GO:0008170">
    <property type="term" value="F:N-methyltransferase activity"/>
    <property type="evidence" value="ECO:0007669"/>
    <property type="project" value="UniProtKB-ARBA"/>
</dbReference>
<dbReference type="RefSeq" id="WP_084233968.1">
    <property type="nucleotide sequence ID" value="NZ_FWXW01000003.1"/>
</dbReference>
<reference evidence="2 3" key="1">
    <citation type="submission" date="2017-04" db="EMBL/GenBank/DDBJ databases">
        <authorList>
            <person name="Afonso C.L."/>
            <person name="Miller P.J."/>
            <person name="Scott M.A."/>
            <person name="Spackman E."/>
            <person name="Goraichik I."/>
            <person name="Dimitrov K.M."/>
            <person name="Suarez D.L."/>
            <person name="Swayne D.E."/>
        </authorList>
    </citation>
    <scope>NUCLEOTIDE SEQUENCE [LARGE SCALE GENOMIC DNA]</scope>
    <source>
        <strain evidence="2 3">DSM 12816</strain>
    </source>
</reference>
<feature type="domain" description="Methyltransferase small" evidence="1">
    <location>
        <begin position="29"/>
        <end position="136"/>
    </location>
</feature>
<evidence type="ECO:0000313" key="3">
    <source>
        <dbReference type="Proteomes" id="UP000192790"/>
    </source>
</evidence>
<dbReference type="PANTHER" id="PTHR47739:SF1">
    <property type="entry name" value="TRNA1(VAL) (ADENINE(37)-N6)-METHYLTRANSFERASE"/>
    <property type="match status" value="1"/>
</dbReference>
<keyword evidence="3" id="KW-1185">Reference proteome</keyword>
<dbReference type="InterPro" id="IPR007848">
    <property type="entry name" value="Small_mtfrase_dom"/>
</dbReference>
<dbReference type="Proteomes" id="UP000192790">
    <property type="component" value="Unassembled WGS sequence"/>
</dbReference>
<dbReference type="Gene3D" id="3.40.50.150">
    <property type="entry name" value="Vaccinia Virus protein VP39"/>
    <property type="match status" value="1"/>
</dbReference>
<dbReference type="GO" id="GO:0008757">
    <property type="term" value="F:S-adenosylmethionine-dependent methyltransferase activity"/>
    <property type="evidence" value="ECO:0007669"/>
    <property type="project" value="UniProtKB-ARBA"/>
</dbReference>
<keyword evidence="2" id="KW-0808">Transferase</keyword>
<protein>
    <submittedName>
        <fullName evidence="2">tRNA1(Val) A37 N6-methylase TrmN6</fullName>
    </submittedName>
</protein>
<dbReference type="AlphaFoldDB" id="A0A1W1ZZ91"/>
<dbReference type="GO" id="GO:0032259">
    <property type="term" value="P:methylation"/>
    <property type="evidence" value="ECO:0007669"/>
    <property type="project" value="UniProtKB-KW"/>
</dbReference>
<organism evidence="2 3">
    <name type="scientific">Papillibacter cinnamivorans DSM 12816</name>
    <dbReference type="NCBI Taxonomy" id="1122930"/>
    <lineage>
        <taxon>Bacteria</taxon>
        <taxon>Bacillati</taxon>
        <taxon>Bacillota</taxon>
        <taxon>Clostridia</taxon>
        <taxon>Eubacteriales</taxon>
        <taxon>Oscillospiraceae</taxon>
        <taxon>Papillibacter</taxon>
    </lineage>
</organism>
<evidence type="ECO:0000259" key="1">
    <source>
        <dbReference type="Pfam" id="PF05175"/>
    </source>
</evidence>
<dbReference type="CDD" id="cd02440">
    <property type="entry name" value="AdoMet_MTases"/>
    <property type="match status" value="1"/>
</dbReference>
<keyword evidence="2" id="KW-0489">Methyltransferase</keyword>
<evidence type="ECO:0000313" key="2">
    <source>
        <dbReference type="EMBL" id="SMC53799.1"/>
    </source>
</evidence>
<dbReference type="PANTHER" id="PTHR47739">
    <property type="entry name" value="TRNA1(VAL) (ADENINE(37)-N6)-METHYLTRANSFERASE"/>
    <property type="match status" value="1"/>
</dbReference>
<dbReference type="InterPro" id="IPR029063">
    <property type="entry name" value="SAM-dependent_MTases_sf"/>
</dbReference>
<sequence length="241" mass="26544">MEHVEELWPGGFRLISDDRHFKLGTDSAMLAAFPALSAGCRVCDLGCGTGVLPILMSARCPDLRIDGIDIQESALSLAARNIALNGLADSVRLIRADLRNPEELPEAGSYDLAVSNPPYFPKNSGFSKAEDTIAEARDDRSCTVTEVCAAASRLVRWGGRFAVVFRPERLVDLFWAMRLHGIEPKRLRMVRHRSGGPVSLILAEGRRGGKPGLKLERDLVLLHPDGTETDEVKAIYRRKQN</sequence>
<dbReference type="EMBL" id="FWXW01000003">
    <property type="protein sequence ID" value="SMC53799.1"/>
    <property type="molecule type" value="Genomic_DNA"/>
</dbReference>
<dbReference type="SUPFAM" id="SSF53335">
    <property type="entry name" value="S-adenosyl-L-methionine-dependent methyltransferases"/>
    <property type="match status" value="1"/>
</dbReference>
<gene>
    <name evidence="2" type="ORF">SAMN02745168_1348</name>
</gene>
<dbReference type="InterPro" id="IPR050210">
    <property type="entry name" value="tRNA_Adenine-N(6)_MTase"/>
</dbReference>
<accession>A0A1W1ZZ91</accession>
<name>A0A1W1ZZ91_9FIRM</name>
<dbReference type="OrthoDB" id="9777257at2"/>
<dbReference type="GO" id="GO:0003676">
    <property type="term" value="F:nucleic acid binding"/>
    <property type="evidence" value="ECO:0007669"/>
    <property type="project" value="InterPro"/>
</dbReference>
<dbReference type="STRING" id="1122930.SAMN02745168_1348"/>
<proteinExistence type="predicted"/>